<dbReference type="STRING" id="1231623.Tasa_032_010"/>
<sequence>MTLVERQAGVGRAASFANGGQLSYRYVAPLAAPGVPRQAIAWALRPGAPISLRPRLDPHQWRWMAGFLRACRKTTHDRGARILLGIALDSQRELTTWRKEGLDEFAWRQPGKLIAYRNGAGFRKALAAIDPDHQRPLDAAECAALEPALTPVAGQLAGGIFAPGDEVADCHAFCTALLDRMASSPRFRTLHGTATLAPGASRRAVLRLDGRPVDAAQIVLAAGLDSRSIAAPLGLRLPLYGLKGYSLTLPANAAAPRISVTDYDRRIVYARLDDRLRLAAMVDIGARDDALDSKRIAQLRAHAKATLPEAGPFETAEPWAGMRPATPDGVPIVCPTSWNNVILNVGHGALGFTLAPGTAAIVRSLLQRF</sequence>
<evidence type="ECO:0000313" key="4">
    <source>
        <dbReference type="EMBL" id="GAN54879.1"/>
    </source>
</evidence>
<dbReference type="PANTHER" id="PTHR13847">
    <property type="entry name" value="SARCOSINE DEHYDROGENASE-RELATED"/>
    <property type="match status" value="1"/>
</dbReference>
<protein>
    <submittedName>
        <fullName evidence="4">D-amino-acid dehydrogenase</fullName>
    </submittedName>
</protein>
<name>A0A0D6MMI2_9PROT</name>
<dbReference type="SUPFAM" id="SSF54373">
    <property type="entry name" value="FAD-linked reductases, C-terminal domain"/>
    <property type="match status" value="1"/>
</dbReference>
<dbReference type="PANTHER" id="PTHR13847:SF280">
    <property type="entry name" value="D-AMINO ACID DEHYDROGENASE"/>
    <property type="match status" value="1"/>
</dbReference>
<organism evidence="4 5">
    <name type="scientific">Tanticharoenia sakaeratensis NBRC 103193</name>
    <dbReference type="NCBI Taxonomy" id="1231623"/>
    <lineage>
        <taxon>Bacteria</taxon>
        <taxon>Pseudomonadati</taxon>
        <taxon>Pseudomonadota</taxon>
        <taxon>Alphaproteobacteria</taxon>
        <taxon>Acetobacterales</taxon>
        <taxon>Acetobacteraceae</taxon>
        <taxon>Tanticharoenia</taxon>
    </lineage>
</organism>
<evidence type="ECO:0000256" key="1">
    <source>
        <dbReference type="ARBA" id="ARBA00009410"/>
    </source>
</evidence>
<dbReference type="SUPFAM" id="SSF51971">
    <property type="entry name" value="Nucleotide-binding domain"/>
    <property type="match status" value="1"/>
</dbReference>
<dbReference type="EMBL" id="BALE01000032">
    <property type="protein sequence ID" value="GAN54879.1"/>
    <property type="molecule type" value="Genomic_DNA"/>
</dbReference>
<dbReference type="Gene3D" id="3.50.50.60">
    <property type="entry name" value="FAD/NAD(P)-binding domain"/>
    <property type="match status" value="1"/>
</dbReference>
<dbReference type="AlphaFoldDB" id="A0A0D6MMI2"/>
<dbReference type="Gene3D" id="3.30.9.10">
    <property type="entry name" value="D-Amino Acid Oxidase, subunit A, domain 2"/>
    <property type="match status" value="1"/>
</dbReference>
<proteinExistence type="inferred from homology"/>
<evidence type="ECO:0000256" key="2">
    <source>
        <dbReference type="ARBA" id="ARBA00023002"/>
    </source>
</evidence>
<gene>
    <name evidence="4" type="ORF">Tasa_032_010</name>
</gene>
<feature type="domain" description="FAD dependent oxidoreductase" evidence="3">
    <location>
        <begin position="2"/>
        <end position="362"/>
    </location>
</feature>
<dbReference type="Proteomes" id="UP000032679">
    <property type="component" value="Unassembled WGS sequence"/>
</dbReference>
<keyword evidence="2" id="KW-0560">Oxidoreductase</keyword>
<dbReference type="GO" id="GO:0008718">
    <property type="term" value="F:D-amino-acid dehydrogenase activity"/>
    <property type="evidence" value="ECO:0007669"/>
    <property type="project" value="TreeGrafter"/>
</dbReference>
<evidence type="ECO:0000313" key="5">
    <source>
        <dbReference type="Proteomes" id="UP000032679"/>
    </source>
</evidence>
<evidence type="ECO:0000259" key="3">
    <source>
        <dbReference type="Pfam" id="PF01266"/>
    </source>
</evidence>
<keyword evidence="5" id="KW-1185">Reference proteome</keyword>
<dbReference type="Pfam" id="PF01266">
    <property type="entry name" value="DAO"/>
    <property type="match status" value="1"/>
</dbReference>
<dbReference type="InterPro" id="IPR006076">
    <property type="entry name" value="FAD-dep_OxRdtase"/>
</dbReference>
<reference evidence="4 5" key="1">
    <citation type="submission" date="2012-10" db="EMBL/GenBank/DDBJ databases">
        <title>Genome sequencing of Tanticharoenia sakaeratensis NBRC 103193.</title>
        <authorList>
            <person name="Azuma Y."/>
            <person name="Hadano H."/>
            <person name="Hirakawa H."/>
            <person name="Matsushita K."/>
        </authorList>
    </citation>
    <scope>NUCLEOTIDE SEQUENCE [LARGE SCALE GENOMIC DNA]</scope>
    <source>
        <strain evidence="4 5">NBRC 103193</strain>
    </source>
</reference>
<dbReference type="GO" id="GO:0055130">
    <property type="term" value="P:D-alanine catabolic process"/>
    <property type="evidence" value="ECO:0007669"/>
    <property type="project" value="TreeGrafter"/>
</dbReference>
<comment type="similarity">
    <text evidence="1">Belongs to the DadA oxidoreductase family.</text>
</comment>
<dbReference type="InterPro" id="IPR036188">
    <property type="entry name" value="FAD/NAD-bd_sf"/>
</dbReference>
<dbReference type="GO" id="GO:0005737">
    <property type="term" value="C:cytoplasm"/>
    <property type="evidence" value="ECO:0007669"/>
    <property type="project" value="TreeGrafter"/>
</dbReference>
<accession>A0A0D6MMI2</accession>
<comment type="caution">
    <text evidence="4">The sequence shown here is derived from an EMBL/GenBank/DDBJ whole genome shotgun (WGS) entry which is preliminary data.</text>
</comment>
<dbReference type="GO" id="GO:0005886">
    <property type="term" value="C:plasma membrane"/>
    <property type="evidence" value="ECO:0007669"/>
    <property type="project" value="TreeGrafter"/>
</dbReference>